<evidence type="ECO:0000256" key="4">
    <source>
        <dbReference type="ARBA" id="ARBA00022989"/>
    </source>
</evidence>
<evidence type="ECO:0000256" key="2">
    <source>
        <dbReference type="ARBA" id="ARBA00022475"/>
    </source>
</evidence>
<dbReference type="Proteomes" id="UP000248887">
    <property type="component" value="Unassembled WGS sequence"/>
</dbReference>
<name>A0A2W5R3W6_ANCNO</name>
<feature type="transmembrane region" description="Helical" evidence="6">
    <location>
        <begin position="134"/>
        <end position="157"/>
    </location>
</feature>
<dbReference type="GO" id="GO:0005886">
    <property type="term" value="C:plasma membrane"/>
    <property type="evidence" value="ECO:0007669"/>
    <property type="project" value="UniProtKB-SubCell"/>
</dbReference>
<keyword evidence="4 6" id="KW-1133">Transmembrane helix</keyword>
<keyword evidence="3 6" id="KW-0812">Transmembrane</keyword>
<dbReference type="PANTHER" id="PTHR30250:SF11">
    <property type="entry name" value="O-ANTIGEN TRANSPORTER-RELATED"/>
    <property type="match status" value="1"/>
</dbReference>
<evidence type="ECO:0000256" key="5">
    <source>
        <dbReference type="ARBA" id="ARBA00023136"/>
    </source>
</evidence>
<feature type="transmembrane region" description="Helical" evidence="6">
    <location>
        <begin position="193"/>
        <end position="213"/>
    </location>
</feature>
<protein>
    <submittedName>
        <fullName evidence="7">Polysaccharide biosynthesis protein</fullName>
    </submittedName>
</protein>
<accession>A0A2W5R3W6</accession>
<feature type="non-terminal residue" evidence="7">
    <location>
        <position position="334"/>
    </location>
</feature>
<evidence type="ECO:0000256" key="6">
    <source>
        <dbReference type="SAM" id="Phobius"/>
    </source>
</evidence>
<evidence type="ECO:0000313" key="7">
    <source>
        <dbReference type="EMBL" id="PZQ84316.1"/>
    </source>
</evidence>
<feature type="transmembrane region" description="Helical" evidence="6">
    <location>
        <begin position="280"/>
        <end position="299"/>
    </location>
</feature>
<dbReference type="PANTHER" id="PTHR30250">
    <property type="entry name" value="PST FAMILY PREDICTED COLANIC ACID TRANSPORTER"/>
    <property type="match status" value="1"/>
</dbReference>
<keyword evidence="5 6" id="KW-0472">Membrane</keyword>
<dbReference type="Pfam" id="PF01943">
    <property type="entry name" value="Polysacc_synt"/>
    <property type="match status" value="1"/>
</dbReference>
<feature type="transmembrane region" description="Helical" evidence="6">
    <location>
        <begin position="56"/>
        <end position="75"/>
    </location>
</feature>
<comment type="caution">
    <text evidence="7">The sequence shown here is derived from an EMBL/GenBank/DDBJ whole genome shotgun (WGS) entry which is preliminary data.</text>
</comment>
<evidence type="ECO:0000256" key="3">
    <source>
        <dbReference type="ARBA" id="ARBA00022692"/>
    </source>
</evidence>
<reference evidence="7 8" key="1">
    <citation type="submission" date="2017-08" db="EMBL/GenBank/DDBJ databases">
        <title>Infants hospitalized years apart are colonized by the same room-sourced microbial strains.</title>
        <authorList>
            <person name="Brooks B."/>
            <person name="Olm M.R."/>
            <person name="Firek B.A."/>
            <person name="Baker R."/>
            <person name="Thomas B.C."/>
            <person name="Morowitz M.J."/>
            <person name="Banfield J.F."/>
        </authorList>
    </citation>
    <scope>NUCLEOTIDE SEQUENCE [LARGE SCALE GENOMIC DNA]</scope>
    <source>
        <strain evidence="7">S2_005_001_R2_27</strain>
    </source>
</reference>
<comment type="subcellular location">
    <subcellularLocation>
        <location evidence="1">Cell membrane</location>
        <topology evidence="1">Multi-pass membrane protein</topology>
    </subcellularLocation>
</comment>
<sequence length="334" mass="35208">MQRLRLQRLSLRQLGHLALAYLPYAGALVVRGLELVGKLGIYMLAARLLGAHEAGFFFICLTWAGLAATLARAGFEKAVVRHMAGEIALGHRAAARSAMLTGLGLVTLGGLAATLATLAVATPAARYLFSDPDLAWPLTLAATTILPQALCVFTGHALFGFNRGVAGQFVQNGLWPVLILGAMLAGVHGLDGMLYTLAAANLIAALVGMTLILRTRLPTPVAAAPGDVTALPALWRTALPLGVVEVVQVSLNSLPMLILAMFATPSEVGAFSIANRLSTLIWVVIIAIGSIAAPTFAALHRQGNWTALRAQNRRARWLILLCGLPPIAIMLFLP</sequence>
<feature type="transmembrane region" description="Helical" evidence="6">
    <location>
        <begin position="96"/>
        <end position="122"/>
    </location>
</feature>
<keyword evidence="2" id="KW-1003">Cell membrane</keyword>
<gene>
    <name evidence="7" type="ORF">DI549_05410</name>
</gene>
<organism evidence="7 8">
    <name type="scientific">Ancylobacter novellus</name>
    <name type="common">Thiobacillus novellus</name>
    <dbReference type="NCBI Taxonomy" id="921"/>
    <lineage>
        <taxon>Bacteria</taxon>
        <taxon>Pseudomonadati</taxon>
        <taxon>Pseudomonadota</taxon>
        <taxon>Alphaproteobacteria</taxon>
        <taxon>Hyphomicrobiales</taxon>
        <taxon>Xanthobacteraceae</taxon>
        <taxon>Ancylobacter</taxon>
    </lineage>
</organism>
<dbReference type="EMBL" id="QFQD01000011">
    <property type="protein sequence ID" value="PZQ84316.1"/>
    <property type="molecule type" value="Genomic_DNA"/>
</dbReference>
<dbReference type="AlphaFoldDB" id="A0A2W5R3W6"/>
<proteinExistence type="predicted"/>
<dbReference type="InterPro" id="IPR002797">
    <property type="entry name" value="Polysacc_synth"/>
</dbReference>
<evidence type="ECO:0000313" key="8">
    <source>
        <dbReference type="Proteomes" id="UP000248887"/>
    </source>
</evidence>
<feature type="transmembrane region" description="Helical" evidence="6">
    <location>
        <begin position="315"/>
        <end position="333"/>
    </location>
</feature>
<feature type="transmembrane region" description="Helical" evidence="6">
    <location>
        <begin position="169"/>
        <end position="187"/>
    </location>
</feature>
<feature type="transmembrane region" description="Helical" evidence="6">
    <location>
        <begin position="21"/>
        <end position="44"/>
    </location>
</feature>
<evidence type="ECO:0000256" key="1">
    <source>
        <dbReference type="ARBA" id="ARBA00004651"/>
    </source>
</evidence>
<dbReference type="InterPro" id="IPR050833">
    <property type="entry name" value="Poly_Biosynth_Transport"/>
</dbReference>